<proteinExistence type="predicted"/>
<sequence>MQKFERVVCGRHVGNFDVVFYAVGNELLGFFHADFVLRGAGHGDIDLNAPGLLAGEELDAEFIRVILAAVAAGNAHLNEIIDLLVGIYPVGIVDITVRTGNRDDFAAELGDLLRGAPANVAKTGKRECLALEGIVLMLEYFGDVIGRAVAGGLGTN</sequence>
<gene>
    <name evidence="1" type="ORF">SDC9_183888</name>
</gene>
<evidence type="ECO:0000313" key="1">
    <source>
        <dbReference type="EMBL" id="MPN36379.1"/>
    </source>
</evidence>
<protein>
    <submittedName>
        <fullName evidence="1">Uncharacterized protein</fullName>
    </submittedName>
</protein>
<accession>A0A645HE22</accession>
<organism evidence="1">
    <name type="scientific">bioreactor metagenome</name>
    <dbReference type="NCBI Taxonomy" id="1076179"/>
    <lineage>
        <taxon>unclassified sequences</taxon>
        <taxon>metagenomes</taxon>
        <taxon>ecological metagenomes</taxon>
    </lineage>
</organism>
<name>A0A645HE22_9ZZZZ</name>
<dbReference type="EMBL" id="VSSQ01090478">
    <property type="protein sequence ID" value="MPN36379.1"/>
    <property type="molecule type" value="Genomic_DNA"/>
</dbReference>
<reference evidence="1" key="1">
    <citation type="submission" date="2019-08" db="EMBL/GenBank/DDBJ databases">
        <authorList>
            <person name="Kucharzyk K."/>
            <person name="Murdoch R.W."/>
            <person name="Higgins S."/>
            <person name="Loffler F."/>
        </authorList>
    </citation>
    <scope>NUCLEOTIDE SEQUENCE</scope>
</reference>
<comment type="caution">
    <text evidence="1">The sequence shown here is derived from an EMBL/GenBank/DDBJ whole genome shotgun (WGS) entry which is preliminary data.</text>
</comment>
<dbReference type="AlphaFoldDB" id="A0A645HE22"/>